<reference evidence="2" key="3">
    <citation type="submission" date="2020-12" db="UniProtKB">
        <authorList>
            <consortium name="EnsemblPlants"/>
        </authorList>
    </citation>
    <scope>IDENTIFICATION</scope>
</reference>
<name>A0A2K1IB56_PHYPA</name>
<gene>
    <name evidence="1" type="ORF">PHYPA_031074</name>
</gene>
<accession>A0A2K1IB56</accession>
<proteinExistence type="predicted"/>
<evidence type="ECO:0000313" key="1">
    <source>
        <dbReference type="EMBL" id="PNR26499.1"/>
    </source>
</evidence>
<sequence>MPALLPHVYIRCKQHAMLGLDDIAASLGMRLLRAKSPASAPKKAYITTCACRYHRIAVALNEATSREAAEGEGSNSLTLVIRPETCQRSVQPVTQTSLKDPGKLLVRILLHCTKEIMVESVSIRYQG</sequence>
<dbReference type="AlphaFoldDB" id="A0A2K1IB56"/>
<keyword evidence="3" id="KW-1185">Reference proteome</keyword>
<reference evidence="1 3" key="1">
    <citation type="journal article" date="2008" name="Science">
        <title>The Physcomitrella genome reveals evolutionary insights into the conquest of land by plants.</title>
        <authorList>
            <person name="Rensing S."/>
            <person name="Lang D."/>
            <person name="Zimmer A."/>
            <person name="Terry A."/>
            <person name="Salamov A."/>
            <person name="Shapiro H."/>
            <person name="Nishiyama T."/>
            <person name="Perroud P.-F."/>
            <person name="Lindquist E."/>
            <person name="Kamisugi Y."/>
            <person name="Tanahashi T."/>
            <person name="Sakakibara K."/>
            <person name="Fujita T."/>
            <person name="Oishi K."/>
            <person name="Shin-I T."/>
            <person name="Kuroki Y."/>
            <person name="Toyoda A."/>
            <person name="Suzuki Y."/>
            <person name="Hashimoto A."/>
            <person name="Yamaguchi K."/>
            <person name="Sugano A."/>
            <person name="Kohara Y."/>
            <person name="Fujiyama A."/>
            <person name="Anterola A."/>
            <person name="Aoki S."/>
            <person name="Ashton N."/>
            <person name="Barbazuk W.B."/>
            <person name="Barker E."/>
            <person name="Bennetzen J."/>
            <person name="Bezanilla M."/>
            <person name="Blankenship R."/>
            <person name="Cho S.H."/>
            <person name="Dutcher S."/>
            <person name="Estelle M."/>
            <person name="Fawcett J.A."/>
            <person name="Gundlach H."/>
            <person name="Hanada K."/>
            <person name="Heyl A."/>
            <person name="Hicks K.A."/>
            <person name="Hugh J."/>
            <person name="Lohr M."/>
            <person name="Mayer K."/>
            <person name="Melkozernov A."/>
            <person name="Murata T."/>
            <person name="Nelson D."/>
            <person name="Pils B."/>
            <person name="Prigge M."/>
            <person name="Reiss B."/>
            <person name="Renner T."/>
            <person name="Rombauts S."/>
            <person name="Rushton P."/>
            <person name="Sanderfoot A."/>
            <person name="Schween G."/>
            <person name="Shiu S.-H."/>
            <person name="Stueber K."/>
            <person name="Theodoulou F.L."/>
            <person name="Tu H."/>
            <person name="Van de Peer Y."/>
            <person name="Verrier P.J."/>
            <person name="Waters E."/>
            <person name="Wood A."/>
            <person name="Yang L."/>
            <person name="Cove D."/>
            <person name="Cuming A."/>
            <person name="Hasebe M."/>
            <person name="Lucas S."/>
            <person name="Mishler D.B."/>
            <person name="Reski R."/>
            <person name="Grigoriev I."/>
            <person name="Quatrano R.S."/>
            <person name="Boore J.L."/>
        </authorList>
    </citation>
    <scope>NUCLEOTIDE SEQUENCE [LARGE SCALE GENOMIC DNA]</scope>
    <source>
        <strain evidence="2 3">cv. Gransden 2004</strain>
    </source>
</reference>
<protein>
    <submittedName>
        <fullName evidence="1 2">Uncharacterized protein</fullName>
    </submittedName>
</protein>
<dbReference type="EMBL" id="ABEU02000027">
    <property type="protein sequence ID" value="PNR26499.1"/>
    <property type="molecule type" value="Genomic_DNA"/>
</dbReference>
<dbReference type="Gramene" id="Pp3c27_8070V3.2">
    <property type="protein sequence ID" value="PAC:32952254.CDS.1"/>
    <property type="gene ID" value="Pp3c27_8070"/>
</dbReference>
<dbReference type="EnsemblPlants" id="Pp3c27_8070V3.1">
    <property type="protein sequence ID" value="PAC:32952253.CDS.1"/>
    <property type="gene ID" value="Pp3c27_8070"/>
</dbReference>
<evidence type="ECO:0000313" key="3">
    <source>
        <dbReference type="Proteomes" id="UP000006727"/>
    </source>
</evidence>
<dbReference type="InParanoid" id="A0A2K1IB56"/>
<dbReference type="EnsemblPlants" id="Pp3c27_8070V3.2">
    <property type="protein sequence ID" value="PAC:32952254.CDS.1"/>
    <property type="gene ID" value="Pp3c27_8070"/>
</dbReference>
<organism evidence="1">
    <name type="scientific">Physcomitrium patens</name>
    <name type="common">Spreading-leaved earth moss</name>
    <name type="synonym">Physcomitrella patens</name>
    <dbReference type="NCBI Taxonomy" id="3218"/>
    <lineage>
        <taxon>Eukaryota</taxon>
        <taxon>Viridiplantae</taxon>
        <taxon>Streptophyta</taxon>
        <taxon>Embryophyta</taxon>
        <taxon>Bryophyta</taxon>
        <taxon>Bryophytina</taxon>
        <taxon>Bryopsida</taxon>
        <taxon>Funariidae</taxon>
        <taxon>Funariales</taxon>
        <taxon>Funariaceae</taxon>
        <taxon>Physcomitrium</taxon>
    </lineage>
</organism>
<reference evidence="1 3" key="2">
    <citation type="journal article" date="2018" name="Plant J.">
        <title>The Physcomitrella patens chromosome-scale assembly reveals moss genome structure and evolution.</title>
        <authorList>
            <person name="Lang D."/>
            <person name="Ullrich K.K."/>
            <person name="Murat F."/>
            <person name="Fuchs J."/>
            <person name="Jenkins J."/>
            <person name="Haas F.B."/>
            <person name="Piednoel M."/>
            <person name="Gundlach H."/>
            <person name="Van Bel M."/>
            <person name="Meyberg R."/>
            <person name="Vives C."/>
            <person name="Morata J."/>
            <person name="Symeonidi A."/>
            <person name="Hiss M."/>
            <person name="Muchero W."/>
            <person name="Kamisugi Y."/>
            <person name="Saleh O."/>
            <person name="Blanc G."/>
            <person name="Decker E.L."/>
            <person name="van Gessel N."/>
            <person name="Grimwood J."/>
            <person name="Hayes R.D."/>
            <person name="Graham S.W."/>
            <person name="Gunter L.E."/>
            <person name="McDaniel S.F."/>
            <person name="Hoernstein S.N.W."/>
            <person name="Larsson A."/>
            <person name="Li F.W."/>
            <person name="Perroud P.F."/>
            <person name="Phillips J."/>
            <person name="Ranjan P."/>
            <person name="Rokshar D.S."/>
            <person name="Rothfels C.J."/>
            <person name="Schneider L."/>
            <person name="Shu S."/>
            <person name="Stevenson D.W."/>
            <person name="Thummler F."/>
            <person name="Tillich M."/>
            <person name="Villarreal Aguilar J.C."/>
            <person name="Widiez T."/>
            <person name="Wong G.K."/>
            <person name="Wymore A."/>
            <person name="Zhang Y."/>
            <person name="Zimmer A.D."/>
            <person name="Quatrano R.S."/>
            <person name="Mayer K.F.X."/>
            <person name="Goodstein D."/>
            <person name="Casacuberta J.M."/>
            <person name="Vandepoele K."/>
            <person name="Reski R."/>
            <person name="Cuming A.C."/>
            <person name="Tuskan G.A."/>
            <person name="Maumus F."/>
            <person name="Salse J."/>
            <person name="Schmutz J."/>
            <person name="Rensing S.A."/>
        </authorList>
    </citation>
    <scope>NUCLEOTIDE SEQUENCE [LARGE SCALE GENOMIC DNA]</scope>
    <source>
        <strain evidence="2 3">cv. Gransden 2004</strain>
    </source>
</reference>
<evidence type="ECO:0000313" key="2">
    <source>
        <dbReference type="EnsemblPlants" id="PAC:32952253.CDS.1"/>
    </source>
</evidence>
<dbReference type="Proteomes" id="UP000006727">
    <property type="component" value="Chromosome 27"/>
</dbReference>
<dbReference type="PaxDb" id="3218-PP1S164_86V6.1"/>
<dbReference type="Gramene" id="Pp3c27_8070V3.1">
    <property type="protein sequence ID" value="PAC:32952253.CDS.1"/>
    <property type="gene ID" value="Pp3c27_8070"/>
</dbReference>